<protein>
    <submittedName>
        <fullName evidence="2">Uncharacterized protein</fullName>
    </submittedName>
</protein>
<dbReference type="EMBL" id="AP021876">
    <property type="protein sequence ID" value="BBO82776.1"/>
    <property type="molecule type" value="Genomic_DNA"/>
</dbReference>
<sequence length="53" mass="5959">MPIPPKKAWVRNKIWEKKVRHQPETKKTSHTNGDGGIPGKIAIDLEGKRVTAD</sequence>
<dbReference type="KEGG" id="dov:DSCO28_33420"/>
<dbReference type="Proteomes" id="UP000425960">
    <property type="component" value="Chromosome"/>
</dbReference>
<reference evidence="2 3" key="1">
    <citation type="submission" date="2019-11" db="EMBL/GenBank/DDBJ databases">
        <title>Comparative genomics of hydrocarbon-degrading Desulfosarcina strains.</title>
        <authorList>
            <person name="Watanabe M."/>
            <person name="Kojima H."/>
            <person name="Fukui M."/>
        </authorList>
    </citation>
    <scope>NUCLEOTIDE SEQUENCE [LARGE SCALE GENOMIC DNA]</scope>
    <source>
        <strain evidence="2 3">28bB2T</strain>
    </source>
</reference>
<gene>
    <name evidence="2" type="ORF">DSCO28_33420</name>
</gene>
<organism evidence="2 3">
    <name type="scientific">Desulfosarcina ovata subsp. sediminis</name>
    <dbReference type="NCBI Taxonomy" id="885957"/>
    <lineage>
        <taxon>Bacteria</taxon>
        <taxon>Pseudomonadati</taxon>
        <taxon>Thermodesulfobacteriota</taxon>
        <taxon>Desulfobacteria</taxon>
        <taxon>Desulfobacterales</taxon>
        <taxon>Desulfosarcinaceae</taxon>
        <taxon>Desulfosarcina</taxon>
    </lineage>
</organism>
<feature type="compositionally biased region" description="Basic and acidic residues" evidence="1">
    <location>
        <begin position="17"/>
        <end position="27"/>
    </location>
</feature>
<name>A0A5K7ZN71_9BACT</name>
<dbReference type="AlphaFoldDB" id="A0A5K7ZN71"/>
<proteinExistence type="predicted"/>
<feature type="region of interest" description="Disordered" evidence="1">
    <location>
        <begin position="17"/>
        <end position="53"/>
    </location>
</feature>
<accession>A0A5K7ZN71</accession>
<evidence type="ECO:0000256" key="1">
    <source>
        <dbReference type="SAM" id="MobiDB-lite"/>
    </source>
</evidence>
<evidence type="ECO:0000313" key="2">
    <source>
        <dbReference type="EMBL" id="BBO82776.1"/>
    </source>
</evidence>
<feature type="compositionally biased region" description="Basic and acidic residues" evidence="1">
    <location>
        <begin position="43"/>
        <end position="53"/>
    </location>
</feature>
<evidence type="ECO:0000313" key="3">
    <source>
        <dbReference type="Proteomes" id="UP000425960"/>
    </source>
</evidence>